<sequence length="33" mass="3725">MGEEMMKKEYGEACVESECGECAVLREIDVRSL</sequence>
<evidence type="ECO:0000313" key="1">
    <source>
        <dbReference type="EMBL" id="OMP08230.1"/>
    </source>
</evidence>
<reference evidence="2" key="1">
    <citation type="submission" date="2013-09" db="EMBL/GenBank/DDBJ databases">
        <title>Corchorus olitorius genome sequencing.</title>
        <authorList>
            <person name="Alam M."/>
            <person name="Haque M.S."/>
            <person name="Islam M.S."/>
            <person name="Emdad E.M."/>
            <person name="Islam M.M."/>
            <person name="Ahmed B."/>
            <person name="Halim A."/>
            <person name="Hossen Q.M.M."/>
            <person name="Hossain M.Z."/>
            <person name="Ahmed R."/>
            <person name="Khan M.M."/>
            <person name="Islam R."/>
            <person name="Rashid M.M."/>
            <person name="Khan S.A."/>
            <person name="Rahman M.S."/>
            <person name="Alam M."/>
            <person name="Yahiya A.S."/>
            <person name="Khan M.S."/>
            <person name="Azam M.S."/>
            <person name="Haque T."/>
            <person name="Lashkar M.Z.H."/>
            <person name="Akhand A.I."/>
            <person name="Morshed G."/>
            <person name="Roy S."/>
            <person name="Uddin K.S."/>
            <person name="Rabeya T."/>
            <person name="Hossain A.S."/>
            <person name="Chowdhury A."/>
            <person name="Snigdha A.R."/>
            <person name="Mortoza M.S."/>
            <person name="Matin S.A."/>
            <person name="Hoque S.M.E."/>
            <person name="Islam M.K."/>
            <person name="Roy D.K."/>
            <person name="Haider R."/>
            <person name="Moosa M.M."/>
            <person name="Elias S.M."/>
            <person name="Hasan A.M."/>
            <person name="Jahan S."/>
            <person name="Shafiuddin M."/>
            <person name="Mahmood N."/>
            <person name="Shommy N.S."/>
        </authorList>
    </citation>
    <scope>NUCLEOTIDE SEQUENCE [LARGE SCALE GENOMIC DNA]</scope>
    <source>
        <strain evidence="2">cv. O-4</strain>
    </source>
</reference>
<name>A0A1R3KMC5_9ROSI</name>
<protein>
    <submittedName>
        <fullName evidence="1">Uncharacterized protein</fullName>
    </submittedName>
</protein>
<dbReference type="Proteomes" id="UP000187203">
    <property type="component" value="Unassembled WGS sequence"/>
</dbReference>
<comment type="caution">
    <text evidence="1">The sequence shown here is derived from an EMBL/GenBank/DDBJ whole genome shotgun (WGS) entry which is preliminary data.</text>
</comment>
<keyword evidence="2" id="KW-1185">Reference proteome</keyword>
<gene>
    <name evidence="1" type="ORF">COLO4_06665</name>
</gene>
<proteinExistence type="predicted"/>
<dbReference type="AlphaFoldDB" id="A0A1R3KMC5"/>
<organism evidence="1 2">
    <name type="scientific">Corchorus olitorius</name>
    <dbReference type="NCBI Taxonomy" id="93759"/>
    <lineage>
        <taxon>Eukaryota</taxon>
        <taxon>Viridiplantae</taxon>
        <taxon>Streptophyta</taxon>
        <taxon>Embryophyta</taxon>
        <taxon>Tracheophyta</taxon>
        <taxon>Spermatophyta</taxon>
        <taxon>Magnoliopsida</taxon>
        <taxon>eudicotyledons</taxon>
        <taxon>Gunneridae</taxon>
        <taxon>Pentapetalae</taxon>
        <taxon>rosids</taxon>
        <taxon>malvids</taxon>
        <taxon>Malvales</taxon>
        <taxon>Malvaceae</taxon>
        <taxon>Grewioideae</taxon>
        <taxon>Apeibeae</taxon>
        <taxon>Corchorus</taxon>
    </lineage>
</organism>
<dbReference type="EMBL" id="AWUE01012837">
    <property type="protein sequence ID" value="OMP08230.1"/>
    <property type="molecule type" value="Genomic_DNA"/>
</dbReference>
<evidence type="ECO:0000313" key="2">
    <source>
        <dbReference type="Proteomes" id="UP000187203"/>
    </source>
</evidence>
<accession>A0A1R3KMC5</accession>